<dbReference type="Gene3D" id="3.30.40.10">
    <property type="entry name" value="Zinc/RING finger domain, C3HC4 (zinc finger)"/>
    <property type="match status" value="1"/>
</dbReference>
<keyword evidence="3" id="KW-0862">Zinc</keyword>
<feature type="compositionally biased region" description="Basic and acidic residues" evidence="5">
    <location>
        <begin position="70"/>
        <end position="87"/>
    </location>
</feature>
<dbReference type="SUPFAM" id="SSF57850">
    <property type="entry name" value="RING/U-box"/>
    <property type="match status" value="1"/>
</dbReference>
<organism evidence="7 8">
    <name type="scientific">Acaromyces ingoldii</name>
    <dbReference type="NCBI Taxonomy" id="215250"/>
    <lineage>
        <taxon>Eukaryota</taxon>
        <taxon>Fungi</taxon>
        <taxon>Dikarya</taxon>
        <taxon>Basidiomycota</taxon>
        <taxon>Ustilaginomycotina</taxon>
        <taxon>Exobasidiomycetes</taxon>
        <taxon>Exobasidiales</taxon>
        <taxon>Cryptobasidiaceae</taxon>
        <taxon>Acaromyces</taxon>
    </lineage>
</organism>
<feature type="region of interest" description="Disordered" evidence="5">
    <location>
        <begin position="1"/>
        <end position="143"/>
    </location>
</feature>
<feature type="region of interest" description="Disordered" evidence="5">
    <location>
        <begin position="476"/>
        <end position="512"/>
    </location>
</feature>
<evidence type="ECO:0000259" key="6">
    <source>
        <dbReference type="PROSITE" id="PS50089"/>
    </source>
</evidence>
<gene>
    <name evidence="7" type="ORF">FA10DRAFT_266603</name>
</gene>
<dbReference type="EMBL" id="KZ819636">
    <property type="protein sequence ID" value="PWN90099.1"/>
    <property type="molecule type" value="Genomic_DNA"/>
</dbReference>
<dbReference type="InterPro" id="IPR017907">
    <property type="entry name" value="Znf_RING_CS"/>
</dbReference>
<feature type="region of interest" description="Disordered" evidence="5">
    <location>
        <begin position="658"/>
        <end position="692"/>
    </location>
</feature>
<evidence type="ECO:0000313" key="7">
    <source>
        <dbReference type="EMBL" id="PWN90099.1"/>
    </source>
</evidence>
<keyword evidence="1" id="KW-0479">Metal-binding</keyword>
<feature type="compositionally biased region" description="Acidic residues" evidence="5">
    <location>
        <begin position="671"/>
        <end position="683"/>
    </location>
</feature>
<feature type="compositionally biased region" description="Low complexity" evidence="5">
    <location>
        <begin position="108"/>
        <end position="132"/>
    </location>
</feature>
<evidence type="ECO:0000256" key="1">
    <source>
        <dbReference type="ARBA" id="ARBA00022723"/>
    </source>
</evidence>
<dbReference type="GO" id="GO:0008270">
    <property type="term" value="F:zinc ion binding"/>
    <property type="evidence" value="ECO:0007669"/>
    <property type="project" value="UniProtKB-KW"/>
</dbReference>
<dbReference type="GeneID" id="37043480"/>
<name>A0A316YLI1_9BASI</name>
<dbReference type="PROSITE" id="PS00518">
    <property type="entry name" value="ZF_RING_1"/>
    <property type="match status" value="1"/>
</dbReference>
<dbReference type="InterPro" id="IPR001841">
    <property type="entry name" value="Znf_RING"/>
</dbReference>
<dbReference type="GO" id="GO:0016567">
    <property type="term" value="P:protein ubiquitination"/>
    <property type="evidence" value="ECO:0007669"/>
    <property type="project" value="TreeGrafter"/>
</dbReference>
<feature type="domain" description="RING-type" evidence="6">
    <location>
        <begin position="706"/>
        <end position="761"/>
    </location>
</feature>
<evidence type="ECO:0000313" key="8">
    <source>
        <dbReference type="Proteomes" id="UP000245768"/>
    </source>
</evidence>
<dbReference type="PANTHER" id="PTHR22996:SF0">
    <property type="entry name" value="RE60872P-RELATED"/>
    <property type="match status" value="1"/>
</dbReference>
<reference evidence="7 8" key="1">
    <citation type="journal article" date="2018" name="Mol. Biol. Evol.">
        <title>Broad Genomic Sampling Reveals a Smut Pathogenic Ancestry of the Fungal Clade Ustilaginomycotina.</title>
        <authorList>
            <person name="Kijpornyongpan T."/>
            <person name="Mondo S.J."/>
            <person name="Barry K."/>
            <person name="Sandor L."/>
            <person name="Lee J."/>
            <person name="Lipzen A."/>
            <person name="Pangilinan J."/>
            <person name="LaButti K."/>
            <person name="Hainaut M."/>
            <person name="Henrissat B."/>
            <person name="Grigoriev I.V."/>
            <person name="Spatafora J.W."/>
            <person name="Aime M.C."/>
        </authorList>
    </citation>
    <scope>NUCLEOTIDE SEQUENCE [LARGE SCALE GENOMIC DNA]</scope>
    <source>
        <strain evidence="7 8">MCA 4198</strain>
    </source>
</reference>
<dbReference type="PROSITE" id="PS50089">
    <property type="entry name" value="ZF_RING_2"/>
    <property type="match status" value="1"/>
</dbReference>
<proteinExistence type="predicted"/>
<feature type="compositionally biased region" description="Basic and acidic residues" evidence="5">
    <location>
        <begin position="610"/>
        <end position="628"/>
    </location>
</feature>
<dbReference type="InParanoid" id="A0A316YLI1"/>
<dbReference type="GO" id="GO:0005737">
    <property type="term" value="C:cytoplasm"/>
    <property type="evidence" value="ECO:0007669"/>
    <property type="project" value="TreeGrafter"/>
</dbReference>
<dbReference type="InterPro" id="IPR045194">
    <property type="entry name" value="MGRN1/RNF157-like"/>
</dbReference>
<accession>A0A316YLI1</accession>
<evidence type="ECO:0000256" key="3">
    <source>
        <dbReference type="ARBA" id="ARBA00022833"/>
    </source>
</evidence>
<evidence type="ECO:0000256" key="5">
    <source>
        <dbReference type="SAM" id="MobiDB-lite"/>
    </source>
</evidence>
<dbReference type="STRING" id="215250.A0A316YLI1"/>
<protein>
    <recommendedName>
        <fullName evidence="6">RING-type domain-containing protein</fullName>
    </recommendedName>
</protein>
<dbReference type="Proteomes" id="UP000245768">
    <property type="component" value="Unassembled WGS sequence"/>
</dbReference>
<feature type="compositionally biased region" description="Basic residues" evidence="5">
    <location>
        <begin position="211"/>
        <end position="221"/>
    </location>
</feature>
<dbReference type="GO" id="GO:0061630">
    <property type="term" value="F:ubiquitin protein ligase activity"/>
    <property type="evidence" value="ECO:0007669"/>
    <property type="project" value="UniProtKB-EC"/>
</dbReference>
<sequence>MSLAATAHHFVGRLNSRRRTDVETQAAEEGSGTANDYGGGGGGDGGGHHAREASGRSVLSNISDRFASMRQRERESDMFRVQNRIERSTATATARGDIEAGALPATEAQGGASATAPAAGATTVAAAPTTGTKSRREKEEGATLFGPNLANYFGTGSSSSGAVAGLGLGGAGTSTQPGAGPVNGTTSPLAPAVPTSPISPGPNDGTWGLRGRTRLGSRGRARGASLSGLSNLSLPLEADESVASLPQQVAADLPNEQLAMAEGIEISTLRRWIERSTVGGAVEIAGPDGASSVKGELGNPPTLCSTLQSYVNLKRNTVRLNLVSAEQQQAVLQNRRLQAATDASASSPVLESPLALRSVTSFGTFAQSSRATSIPPPTHSLQFEYDCAAPLATIQVFVRASRKHGTWLNWIAMREAQGLATDLTLDGADEDKYLAQRGPPPHVLGWPVHSAKIRRGFGKPLVANLPLHIDYFAPPKPAVSKDTKKDGPAVPETPGLREEAPAAPPLTPVTPGVADPLAAATIPAEETKEEKAAREKAERETLKMAIVVEALDEEGKTLKEPNLQMTYLRLSSLPVRSTMQETMQHANEEAGPGVRDGDAVQDIAPVATEAHPDGKGDEEEQLKQDEQRQQEVKRVWSIQVEGQEAEIGPHRFQLQELYGLSSRPPPVRSPEDDDGEHENENEEGGATQQTAATPVVDFEGSSGGECLICLSSPPTTLLLPCTHGLCLECAVQLSDSVKATREGERRRGKKPRRKYACPVCRRPYTNMLHLSPADEKAVAQAAAAVV</sequence>
<keyword evidence="2 4" id="KW-0863">Zinc-finger</keyword>
<dbReference type="SMART" id="SM00184">
    <property type="entry name" value="RING"/>
    <property type="match status" value="1"/>
</dbReference>
<dbReference type="Pfam" id="PF13920">
    <property type="entry name" value="zf-C3HC4_3"/>
    <property type="match status" value="1"/>
</dbReference>
<dbReference type="InterPro" id="IPR013083">
    <property type="entry name" value="Znf_RING/FYVE/PHD"/>
</dbReference>
<feature type="region of interest" description="Disordered" evidence="5">
    <location>
        <begin position="609"/>
        <end position="628"/>
    </location>
</feature>
<keyword evidence="8" id="KW-1185">Reference proteome</keyword>
<dbReference type="RefSeq" id="XP_025377297.1">
    <property type="nucleotide sequence ID" value="XM_025521564.1"/>
</dbReference>
<dbReference type="PANTHER" id="PTHR22996">
    <property type="entry name" value="MAHOGUNIN"/>
    <property type="match status" value="1"/>
</dbReference>
<evidence type="ECO:0000256" key="2">
    <source>
        <dbReference type="ARBA" id="ARBA00022771"/>
    </source>
</evidence>
<dbReference type="AlphaFoldDB" id="A0A316YLI1"/>
<evidence type="ECO:0000256" key="4">
    <source>
        <dbReference type="PROSITE-ProRule" id="PRU00175"/>
    </source>
</evidence>
<feature type="region of interest" description="Disordered" evidence="5">
    <location>
        <begin position="174"/>
        <end position="226"/>
    </location>
</feature>
<dbReference type="OrthoDB" id="1711136at2759"/>